<dbReference type="Proteomes" id="UP000023152">
    <property type="component" value="Unassembled WGS sequence"/>
</dbReference>
<evidence type="ECO:0000313" key="2">
    <source>
        <dbReference type="EMBL" id="ETO34922.1"/>
    </source>
</evidence>
<dbReference type="EMBL" id="ASPP01002145">
    <property type="protein sequence ID" value="ETO34922.1"/>
    <property type="molecule type" value="Genomic_DNA"/>
</dbReference>
<name>X6PBA1_RETFI</name>
<evidence type="ECO:0000313" key="3">
    <source>
        <dbReference type="Proteomes" id="UP000023152"/>
    </source>
</evidence>
<organism evidence="2 3">
    <name type="scientific">Reticulomyxa filosa</name>
    <dbReference type="NCBI Taxonomy" id="46433"/>
    <lineage>
        <taxon>Eukaryota</taxon>
        <taxon>Sar</taxon>
        <taxon>Rhizaria</taxon>
        <taxon>Retaria</taxon>
        <taxon>Foraminifera</taxon>
        <taxon>Monothalamids</taxon>
        <taxon>Reticulomyxidae</taxon>
        <taxon>Reticulomyxa</taxon>
    </lineage>
</organism>
<dbReference type="AlphaFoldDB" id="X6PBA1"/>
<gene>
    <name evidence="2" type="ORF">RFI_02152</name>
</gene>
<reference evidence="2 3" key="1">
    <citation type="journal article" date="2013" name="Curr. Biol.">
        <title>The Genome of the Foraminiferan Reticulomyxa filosa.</title>
        <authorList>
            <person name="Glockner G."/>
            <person name="Hulsmann N."/>
            <person name="Schleicher M."/>
            <person name="Noegel A.A."/>
            <person name="Eichinger L."/>
            <person name="Gallinger C."/>
            <person name="Pawlowski J."/>
            <person name="Sierra R."/>
            <person name="Euteneuer U."/>
            <person name="Pillet L."/>
            <person name="Moustafa A."/>
            <person name="Platzer M."/>
            <person name="Groth M."/>
            <person name="Szafranski K."/>
            <person name="Schliwa M."/>
        </authorList>
    </citation>
    <scope>NUCLEOTIDE SEQUENCE [LARGE SCALE GENOMIC DNA]</scope>
</reference>
<evidence type="ECO:0000256" key="1">
    <source>
        <dbReference type="SAM" id="MobiDB-lite"/>
    </source>
</evidence>
<comment type="caution">
    <text evidence="2">The sequence shown here is derived from an EMBL/GenBank/DDBJ whole genome shotgun (WGS) entry which is preliminary data.</text>
</comment>
<keyword evidence="3" id="KW-1185">Reference proteome</keyword>
<accession>X6PBA1</accession>
<feature type="non-terminal residue" evidence="2">
    <location>
        <position position="1"/>
    </location>
</feature>
<proteinExistence type="predicted"/>
<sequence>SSSSFEAFDTEAPSAKDDVDDDFVNISTSDLPPSDDSAFHIKSPLGANLAKMFRVSAKRKASYKSAMAKVGLFKADKLENKIISRMTPSFTPDSDLISQLIPIDSTEKTTYEAVRSCLQHTCFCSFCFFLATERDWGKQKFLAPLEEYFRFQLPETEWDPYLSPPEFRDILSTDRIESNEKRNETISPKEKLRSGSTEEAWPGLERDRFLKYIRRKTKDFPLRLQVFSGLKSGDTLQSLYANFLNSQNFIQWYTPLHAKAQRSFNQVIETVEYFLVYTYIHVHVYLFAIQSLRFLFVFFASENVLVLY</sequence>
<protein>
    <submittedName>
        <fullName evidence="2">Uncharacterized protein</fullName>
    </submittedName>
</protein>
<feature type="region of interest" description="Disordered" evidence="1">
    <location>
        <begin position="1"/>
        <end position="23"/>
    </location>
</feature>